<comment type="caution">
    <text evidence="8">The sequence shown here is derived from an EMBL/GenBank/DDBJ whole genome shotgun (WGS) entry which is preliminary data.</text>
</comment>
<proteinExistence type="inferred from homology"/>
<dbReference type="NCBIfam" id="TIGR02937">
    <property type="entry name" value="sigma70-ECF"/>
    <property type="match status" value="1"/>
</dbReference>
<evidence type="ECO:0000256" key="1">
    <source>
        <dbReference type="ARBA" id="ARBA00010641"/>
    </source>
</evidence>
<evidence type="ECO:0000256" key="3">
    <source>
        <dbReference type="ARBA" id="ARBA00023082"/>
    </source>
</evidence>
<accession>A0ABX1GMK8</accession>
<dbReference type="Gene3D" id="1.10.10.10">
    <property type="entry name" value="Winged helix-like DNA-binding domain superfamily/Winged helix DNA-binding domain"/>
    <property type="match status" value="1"/>
</dbReference>
<dbReference type="Gene3D" id="1.10.1740.10">
    <property type="match status" value="1"/>
</dbReference>
<protein>
    <submittedName>
        <fullName evidence="8">Sigma-70 family RNA polymerase sigma factor</fullName>
    </submittedName>
</protein>
<reference evidence="8 9" key="1">
    <citation type="submission" date="2020-04" db="EMBL/GenBank/DDBJ databases">
        <authorList>
            <person name="Yoon J."/>
        </authorList>
    </citation>
    <scope>NUCLEOTIDE SEQUENCE [LARGE SCALE GENOMIC DNA]</scope>
    <source>
        <strain evidence="8 9">DJ-13</strain>
    </source>
</reference>
<dbReference type="InterPro" id="IPR039425">
    <property type="entry name" value="RNA_pol_sigma-70-like"/>
</dbReference>
<dbReference type="InterPro" id="IPR013325">
    <property type="entry name" value="RNA_pol_sigma_r2"/>
</dbReference>
<evidence type="ECO:0000259" key="6">
    <source>
        <dbReference type="Pfam" id="PF04542"/>
    </source>
</evidence>
<comment type="similarity">
    <text evidence="1">Belongs to the sigma-70 factor family. ECF subfamily.</text>
</comment>
<sequence>MTELDFKKIYDDNYSKIMRLCMGYVGGDSDIAKDLTQEVFIKVWNNLSSFRQDSQVSTWIYRIAINTCLMNLRKKKPLELMERNLSNDESENSEEQFEKEKKFKKMYACIHKLGATNKAIILMELEGLPQKEIADVMGLNHEAIRTRIHRIKNQLSKCVTNERI</sequence>
<dbReference type="Proteomes" id="UP000718451">
    <property type="component" value="Unassembled WGS sequence"/>
</dbReference>
<feature type="domain" description="RNA polymerase sigma factor 70 region 4 type 2" evidence="7">
    <location>
        <begin position="105"/>
        <end position="155"/>
    </location>
</feature>
<dbReference type="PANTHER" id="PTHR43133">
    <property type="entry name" value="RNA POLYMERASE ECF-TYPE SIGMA FACTO"/>
    <property type="match status" value="1"/>
</dbReference>
<dbReference type="SUPFAM" id="SSF88659">
    <property type="entry name" value="Sigma3 and sigma4 domains of RNA polymerase sigma factors"/>
    <property type="match status" value="1"/>
</dbReference>
<evidence type="ECO:0000259" key="7">
    <source>
        <dbReference type="Pfam" id="PF08281"/>
    </source>
</evidence>
<keyword evidence="3" id="KW-0731">Sigma factor</keyword>
<feature type="domain" description="RNA polymerase sigma-70 region 2" evidence="6">
    <location>
        <begin position="10"/>
        <end position="76"/>
    </location>
</feature>
<dbReference type="InterPro" id="IPR007627">
    <property type="entry name" value="RNA_pol_sigma70_r2"/>
</dbReference>
<evidence type="ECO:0000313" key="9">
    <source>
        <dbReference type="Proteomes" id="UP000718451"/>
    </source>
</evidence>
<keyword evidence="2" id="KW-0805">Transcription regulation</keyword>
<dbReference type="EMBL" id="JAAWWL010000001">
    <property type="protein sequence ID" value="NKI31162.1"/>
    <property type="molecule type" value="Genomic_DNA"/>
</dbReference>
<dbReference type="InterPro" id="IPR014284">
    <property type="entry name" value="RNA_pol_sigma-70_dom"/>
</dbReference>
<gene>
    <name evidence="8" type="ORF">HCU67_04345</name>
</gene>
<dbReference type="InterPro" id="IPR036388">
    <property type="entry name" value="WH-like_DNA-bd_sf"/>
</dbReference>
<dbReference type="PANTHER" id="PTHR43133:SF8">
    <property type="entry name" value="RNA POLYMERASE SIGMA FACTOR HI_1459-RELATED"/>
    <property type="match status" value="1"/>
</dbReference>
<evidence type="ECO:0000256" key="4">
    <source>
        <dbReference type="ARBA" id="ARBA00023125"/>
    </source>
</evidence>
<organism evidence="8 9">
    <name type="scientific">Croceivirga thetidis</name>
    <dbReference type="NCBI Taxonomy" id="2721623"/>
    <lineage>
        <taxon>Bacteria</taxon>
        <taxon>Pseudomonadati</taxon>
        <taxon>Bacteroidota</taxon>
        <taxon>Flavobacteriia</taxon>
        <taxon>Flavobacteriales</taxon>
        <taxon>Flavobacteriaceae</taxon>
        <taxon>Croceivirga</taxon>
    </lineage>
</organism>
<dbReference type="SUPFAM" id="SSF88946">
    <property type="entry name" value="Sigma2 domain of RNA polymerase sigma factors"/>
    <property type="match status" value="1"/>
</dbReference>
<name>A0ABX1GMK8_9FLAO</name>
<evidence type="ECO:0000256" key="2">
    <source>
        <dbReference type="ARBA" id="ARBA00023015"/>
    </source>
</evidence>
<dbReference type="InterPro" id="IPR013249">
    <property type="entry name" value="RNA_pol_sigma70_r4_t2"/>
</dbReference>
<dbReference type="Pfam" id="PF04542">
    <property type="entry name" value="Sigma70_r2"/>
    <property type="match status" value="1"/>
</dbReference>
<evidence type="ECO:0000256" key="5">
    <source>
        <dbReference type="ARBA" id="ARBA00023163"/>
    </source>
</evidence>
<dbReference type="InterPro" id="IPR013324">
    <property type="entry name" value="RNA_pol_sigma_r3/r4-like"/>
</dbReference>
<keyword evidence="5" id="KW-0804">Transcription</keyword>
<dbReference type="Pfam" id="PF08281">
    <property type="entry name" value="Sigma70_r4_2"/>
    <property type="match status" value="1"/>
</dbReference>
<dbReference type="RefSeq" id="WP_168551353.1">
    <property type="nucleotide sequence ID" value="NZ_JAAWWL010000001.1"/>
</dbReference>
<evidence type="ECO:0000313" key="8">
    <source>
        <dbReference type="EMBL" id="NKI31162.1"/>
    </source>
</evidence>
<keyword evidence="4" id="KW-0238">DNA-binding</keyword>
<keyword evidence="9" id="KW-1185">Reference proteome</keyword>